<dbReference type="OrthoDB" id="6506272at2759"/>
<evidence type="ECO:0000313" key="9">
    <source>
        <dbReference type="Proteomes" id="UP000821853"/>
    </source>
</evidence>
<dbReference type="PROSITE" id="PS50261">
    <property type="entry name" value="G_PROTEIN_RECEP_F2_4"/>
    <property type="match status" value="1"/>
</dbReference>
<comment type="caution">
    <text evidence="8">The sequence shown here is derived from an EMBL/GenBank/DDBJ whole genome shotgun (WGS) entry which is preliminary data.</text>
</comment>
<feature type="region of interest" description="Disordered" evidence="5">
    <location>
        <begin position="710"/>
        <end position="730"/>
    </location>
</feature>
<dbReference type="InterPro" id="IPR017981">
    <property type="entry name" value="GPCR_2-like_7TM"/>
</dbReference>
<dbReference type="Gene3D" id="1.20.1070.10">
    <property type="entry name" value="Rhodopsin 7-helix transmembrane proteins"/>
    <property type="match status" value="1"/>
</dbReference>
<name>A0A9J6FF25_HAELO</name>
<dbReference type="InterPro" id="IPR000832">
    <property type="entry name" value="GPCR_2_secretin-like"/>
</dbReference>
<dbReference type="Proteomes" id="UP000821853">
    <property type="component" value="Unassembled WGS sequence"/>
</dbReference>
<dbReference type="OMA" id="YAIVMDF"/>
<dbReference type="PANTHER" id="PTHR45902:SF3">
    <property type="entry name" value="G-PROTEIN COUPLED RECEPTORS FAMILY 2 PROFILE 2 DOMAIN-CONTAINING PROTEIN"/>
    <property type="match status" value="1"/>
</dbReference>
<organism evidence="8 9">
    <name type="scientific">Haemaphysalis longicornis</name>
    <name type="common">Bush tick</name>
    <dbReference type="NCBI Taxonomy" id="44386"/>
    <lineage>
        <taxon>Eukaryota</taxon>
        <taxon>Metazoa</taxon>
        <taxon>Ecdysozoa</taxon>
        <taxon>Arthropoda</taxon>
        <taxon>Chelicerata</taxon>
        <taxon>Arachnida</taxon>
        <taxon>Acari</taxon>
        <taxon>Parasitiformes</taxon>
        <taxon>Ixodida</taxon>
        <taxon>Ixodoidea</taxon>
        <taxon>Ixodidae</taxon>
        <taxon>Haemaphysalinae</taxon>
        <taxon>Haemaphysalis</taxon>
    </lineage>
</organism>
<dbReference type="GO" id="GO:0016020">
    <property type="term" value="C:membrane"/>
    <property type="evidence" value="ECO:0007669"/>
    <property type="project" value="UniProtKB-SubCell"/>
</dbReference>
<comment type="subcellular location">
    <subcellularLocation>
        <location evidence="1">Membrane</location>
        <topology evidence="1">Multi-pass membrane protein</topology>
    </subcellularLocation>
</comment>
<feature type="transmembrane region" description="Helical" evidence="6">
    <location>
        <begin position="364"/>
        <end position="386"/>
    </location>
</feature>
<proteinExistence type="predicted"/>
<evidence type="ECO:0000256" key="3">
    <source>
        <dbReference type="ARBA" id="ARBA00022989"/>
    </source>
</evidence>
<evidence type="ECO:0000256" key="4">
    <source>
        <dbReference type="ARBA" id="ARBA00023136"/>
    </source>
</evidence>
<dbReference type="CDD" id="cd15039">
    <property type="entry name" value="7tmB3_Methuselah-like"/>
    <property type="match status" value="1"/>
</dbReference>
<feature type="compositionally biased region" description="Basic and acidic residues" evidence="5">
    <location>
        <begin position="712"/>
        <end position="730"/>
    </location>
</feature>
<feature type="transmembrane region" description="Helical" evidence="6">
    <location>
        <begin position="469"/>
        <end position="493"/>
    </location>
</feature>
<evidence type="ECO:0000256" key="6">
    <source>
        <dbReference type="SAM" id="Phobius"/>
    </source>
</evidence>
<dbReference type="EMBL" id="JABSTR010000003">
    <property type="protein sequence ID" value="KAH9364902.1"/>
    <property type="molecule type" value="Genomic_DNA"/>
</dbReference>
<keyword evidence="3 6" id="KW-1133">Transmembrane helix</keyword>
<dbReference type="AlphaFoldDB" id="A0A9J6FF25"/>
<feature type="transmembrane region" description="Helical" evidence="6">
    <location>
        <begin position="568"/>
        <end position="588"/>
    </location>
</feature>
<feature type="transmembrane region" description="Helical" evidence="6">
    <location>
        <begin position="398"/>
        <end position="419"/>
    </location>
</feature>
<dbReference type="GO" id="GO:0007166">
    <property type="term" value="P:cell surface receptor signaling pathway"/>
    <property type="evidence" value="ECO:0007669"/>
    <property type="project" value="InterPro"/>
</dbReference>
<protein>
    <recommendedName>
        <fullName evidence="7">G-protein coupled receptors family 2 profile 2 domain-containing protein</fullName>
    </recommendedName>
</protein>
<evidence type="ECO:0000256" key="2">
    <source>
        <dbReference type="ARBA" id="ARBA00022692"/>
    </source>
</evidence>
<dbReference type="VEuPathDB" id="VectorBase:HLOH_059835"/>
<dbReference type="GO" id="GO:0004930">
    <property type="term" value="F:G protein-coupled receptor activity"/>
    <property type="evidence" value="ECO:0007669"/>
    <property type="project" value="InterPro"/>
</dbReference>
<feature type="transmembrane region" description="Helical" evidence="6">
    <location>
        <begin position="594"/>
        <end position="615"/>
    </location>
</feature>
<keyword evidence="2 6" id="KW-0812">Transmembrane</keyword>
<evidence type="ECO:0000259" key="7">
    <source>
        <dbReference type="PROSITE" id="PS50261"/>
    </source>
</evidence>
<feature type="transmembrane region" description="Helical" evidence="6">
    <location>
        <begin position="513"/>
        <end position="537"/>
    </location>
</feature>
<keyword evidence="9" id="KW-1185">Reference proteome</keyword>
<dbReference type="PANTHER" id="PTHR45902">
    <property type="entry name" value="LATROPHILIN RECEPTOR-LIKE PROTEIN A"/>
    <property type="match status" value="1"/>
</dbReference>
<feature type="transmembrane region" description="Helical" evidence="6">
    <location>
        <begin position="431"/>
        <end position="449"/>
    </location>
</feature>
<dbReference type="InterPro" id="IPR053231">
    <property type="entry name" value="GPCR_LN-TM7"/>
</dbReference>
<feature type="domain" description="G-protein coupled receptors family 2 profile 2" evidence="7">
    <location>
        <begin position="362"/>
        <end position="617"/>
    </location>
</feature>
<accession>A0A9J6FF25</accession>
<evidence type="ECO:0000256" key="1">
    <source>
        <dbReference type="ARBA" id="ARBA00004141"/>
    </source>
</evidence>
<dbReference type="SUPFAM" id="SSF81321">
    <property type="entry name" value="Family A G protein-coupled receptor-like"/>
    <property type="match status" value="1"/>
</dbReference>
<reference evidence="8 9" key="1">
    <citation type="journal article" date="2020" name="Cell">
        <title>Large-Scale Comparative Analyses of Tick Genomes Elucidate Their Genetic Diversity and Vector Capacities.</title>
        <authorList>
            <consortium name="Tick Genome and Microbiome Consortium (TIGMIC)"/>
            <person name="Jia N."/>
            <person name="Wang J."/>
            <person name="Shi W."/>
            <person name="Du L."/>
            <person name="Sun Y."/>
            <person name="Zhan W."/>
            <person name="Jiang J.F."/>
            <person name="Wang Q."/>
            <person name="Zhang B."/>
            <person name="Ji P."/>
            <person name="Bell-Sakyi L."/>
            <person name="Cui X.M."/>
            <person name="Yuan T.T."/>
            <person name="Jiang B.G."/>
            <person name="Yang W.F."/>
            <person name="Lam T.T."/>
            <person name="Chang Q.C."/>
            <person name="Ding S.J."/>
            <person name="Wang X.J."/>
            <person name="Zhu J.G."/>
            <person name="Ruan X.D."/>
            <person name="Zhao L."/>
            <person name="Wei J.T."/>
            <person name="Ye R.Z."/>
            <person name="Que T.C."/>
            <person name="Du C.H."/>
            <person name="Zhou Y.H."/>
            <person name="Cheng J.X."/>
            <person name="Dai P.F."/>
            <person name="Guo W.B."/>
            <person name="Han X.H."/>
            <person name="Huang E.J."/>
            <person name="Li L.F."/>
            <person name="Wei W."/>
            <person name="Gao Y.C."/>
            <person name="Liu J.Z."/>
            <person name="Shao H.Z."/>
            <person name="Wang X."/>
            <person name="Wang C.C."/>
            <person name="Yang T.C."/>
            <person name="Huo Q.B."/>
            <person name="Li W."/>
            <person name="Chen H.Y."/>
            <person name="Chen S.E."/>
            <person name="Zhou L.G."/>
            <person name="Ni X.B."/>
            <person name="Tian J.H."/>
            <person name="Sheng Y."/>
            <person name="Liu T."/>
            <person name="Pan Y.S."/>
            <person name="Xia L.Y."/>
            <person name="Li J."/>
            <person name="Zhao F."/>
            <person name="Cao W.C."/>
        </authorList>
    </citation>
    <scope>NUCLEOTIDE SEQUENCE [LARGE SCALE GENOMIC DNA]</scope>
    <source>
        <strain evidence="8">HaeL-2018</strain>
    </source>
</reference>
<keyword evidence="4 6" id="KW-0472">Membrane</keyword>
<dbReference type="Pfam" id="PF00002">
    <property type="entry name" value="7tm_2"/>
    <property type="match status" value="1"/>
</dbReference>
<evidence type="ECO:0000256" key="5">
    <source>
        <dbReference type="SAM" id="MobiDB-lite"/>
    </source>
</evidence>
<evidence type="ECO:0000313" key="8">
    <source>
        <dbReference type="EMBL" id="KAH9364902.1"/>
    </source>
</evidence>
<sequence>MCTCRATAQECRDRGDCCADHFFEEVRRPRLACVPAFGRDVVAVVRCPESWSPANDGDETKLRCEDENREKLELSYLDDLPVLSLSSGVVYRNAYCASCNGDSRSLRPWELVIQCSPKDASEALKNGTATDIMYRSSLKRLVFRWDGSKRKALCRIDIKEMLDADFAEKLNVTPCRPLPLVMTCPDDYTNADVRIKCHSYASMVENTVKMLVYRNLHCAICNGVSAKDLSCHLKAQLGPEISRPSVMGASYAIVMDFSNWQAAALSGAPMNNVCGRDELHDPVSNRCVKSGCPADVCVKRDDCHWTRVTKEKVHVREGSFLEIDNLSEQLQPDRWHRDGPNAVMACVSTTEDATALRPVEFEDVLSTILLLISVVCLILHITAYALLPKLRTGPARLVLSLAVSVLVAQGTFVAGGLLLTPGSAFCSACSVVSHGTHLAAFFWMNVMAIDVHRTFHKGISGTSRAATAFLAYSAYAWLAPALLVAAAATIQYVRPQSPWSPSYGSPYCWINRPLSLVAFFGTPVLLLLLANTVFFLLTARSIHQTSKQTKLARRASSGPSNDQGRLTLYAKLAVVFGLTWIFGFAAALTGLRALWYPFIVLCGLQGAFIFLAFTFKRSVYRMASPRAPLWSQKRSTAWQAELLHHIDNHSAFYPLRHFIGPGFCGEEKGEGGAVNALLQRGPEAATSAHLVTLPNLVPDKQIQTVKRLRPTLPEHHLEGRSSEIKSKNVK</sequence>
<gene>
    <name evidence="8" type="ORF">HPB48_003566</name>
</gene>